<dbReference type="InterPro" id="IPR010995">
    <property type="entry name" value="DNA_repair_Rad51/TF_NusA_a-hlx"/>
</dbReference>
<feature type="coiled-coil region" evidence="15">
    <location>
        <begin position="1135"/>
        <end position="1204"/>
    </location>
</feature>
<evidence type="ECO:0000313" key="20">
    <source>
        <dbReference type="Proteomes" id="UP000011518"/>
    </source>
</evidence>
<dbReference type="InterPro" id="IPR040850">
    <property type="entry name" value="Knl1_RWD_C"/>
</dbReference>
<evidence type="ECO:0000256" key="10">
    <source>
        <dbReference type="ARBA" id="ARBA00023125"/>
    </source>
</evidence>
<dbReference type="FunFam" id="3.40.50.300:FF:000092">
    <property type="entry name" value="DNA repair protein Rad51 homolog"/>
    <property type="match status" value="1"/>
</dbReference>
<evidence type="ECO:0000256" key="7">
    <source>
        <dbReference type="ARBA" id="ARBA00022490"/>
    </source>
</evidence>
<reference evidence="20" key="2">
    <citation type="journal article" date="2013" name="Nat. Commun.">
        <title>Genome of the Chinese tree shrew.</title>
        <authorList>
            <person name="Fan Y."/>
            <person name="Huang Z.Y."/>
            <person name="Cao C.C."/>
            <person name="Chen C.S."/>
            <person name="Chen Y.X."/>
            <person name="Fan D.D."/>
            <person name="He J."/>
            <person name="Hou H.L."/>
            <person name="Hu L."/>
            <person name="Hu X.T."/>
            <person name="Jiang X.T."/>
            <person name="Lai R."/>
            <person name="Lang Y.S."/>
            <person name="Liang B."/>
            <person name="Liao S.G."/>
            <person name="Mu D."/>
            <person name="Ma Y.Y."/>
            <person name="Niu Y.Y."/>
            <person name="Sun X.Q."/>
            <person name="Xia J.Q."/>
            <person name="Xiao J."/>
            <person name="Xiong Z.Q."/>
            <person name="Xu L."/>
            <person name="Yang L."/>
            <person name="Zhang Y."/>
            <person name="Zhao W."/>
            <person name="Zhao X.D."/>
            <person name="Zheng Y.T."/>
            <person name="Zhou J.M."/>
            <person name="Zhu Y.B."/>
            <person name="Zhang G.J."/>
            <person name="Wang J."/>
            <person name="Yao Y.G."/>
        </authorList>
    </citation>
    <scope>NUCLEOTIDE SEQUENCE [LARGE SCALE GENOMIC DNA]</scope>
</reference>
<dbReference type="Proteomes" id="UP000011518">
    <property type="component" value="Unassembled WGS sequence"/>
</dbReference>
<keyword evidence="11" id="KW-0233">DNA recombination</keyword>
<evidence type="ECO:0000256" key="9">
    <source>
        <dbReference type="ARBA" id="ARBA00022840"/>
    </source>
</evidence>
<dbReference type="GO" id="GO:0034501">
    <property type="term" value="P:protein localization to kinetochore"/>
    <property type="evidence" value="ECO:0007669"/>
    <property type="project" value="InterPro"/>
</dbReference>
<dbReference type="InterPro" id="IPR011941">
    <property type="entry name" value="DNA_recomb/repair_Rad51"/>
</dbReference>
<dbReference type="NCBIfam" id="NF003301">
    <property type="entry name" value="PRK04301.1"/>
    <property type="match status" value="1"/>
</dbReference>
<evidence type="ECO:0000256" key="4">
    <source>
        <dbReference type="ARBA" id="ARBA00007095"/>
    </source>
</evidence>
<dbReference type="EMBL" id="KB321070">
    <property type="protein sequence ID" value="ELW48160.1"/>
    <property type="molecule type" value="Genomic_DNA"/>
</dbReference>
<gene>
    <name evidence="19" type="ORF">TREES_T100000969</name>
</gene>
<dbReference type="SMR" id="L9JC43"/>
<accession>L9JC43</accession>
<keyword evidence="20" id="KW-1185">Reference proteome</keyword>
<dbReference type="GO" id="GO:0140664">
    <property type="term" value="F:ATP-dependent DNA damage sensor activity"/>
    <property type="evidence" value="ECO:0007669"/>
    <property type="project" value="InterPro"/>
</dbReference>
<dbReference type="PANTHER" id="PTHR16520:SF3">
    <property type="entry name" value="KINETOCHORE SCAFFOLD 1"/>
    <property type="match status" value="1"/>
</dbReference>
<dbReference type="FunCoup" id="L9JC43">
    <property type="interactions" value="1491"/>
</dbReference>
<dbReference type="InterPro" id="IPR013632">
    <property type="entry name" value="Rad51_C"/>
</dbReference>
<evidence type="ECO:0000256" key="12">
    <source>
        <dbReference type="ARBA" id="ARBA00023242"/>
    </source>
</evidence>
<dbReference type="GO" id="GO:0005524">
    <property type="term" value="F:ATP binding"/>
    <property type="evidence" value="ECO:0007669"/>
    <property type="project" value="UniProtKB-KW"/>
</dbReference>
<dbReference type="Gene3D" id="1.10.150.20">
    <property type="entry name" value="5' to 3' exonuclease, C-terminal subdomain"/>
    <property type="match status" value="1"/>
</dbReference>
<sequence length="1640" mass="183835">MEAAILYGSQVRSLLSPTIERRWPLRNIGCLRWGDSKRNSADKERNVKKFSVMEHNHGSKHADDPTVIFSDENQMDLTTSHTVMITKGLLDCTKNEKSPKIDTTSFLANLKLHAEDSRMKKGLNFSKDQNTSSEKKINFNDFIKRLKPGKYTSSRGPDKENSEIPIYSKESGSASSTQQMNLSLNVDENISNRTRIFREQDDGMNFTQCHTAIIQTLVPTSNEVRLQEFKGDVTIHGDDIMDLTSNHTMKILPTADDNLFGIENQTQNPMMDITKNCGTNIPGKQTVFENKQNAAFKNPSLNSDDKMHIIRSHVMESQTHTVTKTSNQDAIPLTLAPESVCSSSAIQGYKTVFYSCCNDAMDLTKCLSSMKEEKNLLVHDDNSKMSSSPDASFVLREKTIYSGEDSMEITKSHTIAIDNQIFIQDQTNVQIPAAPISEKEMMLQNYITMSEYGKVNESCISGPHISSVYICVQEITKKQALARENKIVPHTEQKLHMIPFVPSNTSSGDQNKIEINKFHSPVKDEEAMWNSVDQPSTLEKAKIKSCHLHSTDRRNVDITSSHVTAICGFSDNYSCLPNVISHFDKLEGNVISLCDKDKENASNCQMQNDLAYTNNLASQYCSNLRESEKLPLSAPCPLLEKEEAIQTNSKGQLDCVIALLKDQDLLKEPPNLLANQTLICSQDLGEVTKFNSKQISFKLLKDQSEASVEDICITSQPHLSTQQLPLPQKGQHIANKDEVMLSKTGNKNSNIEGNSLAPTSENESKMLNNEKQFAIPCKKELKENISTAKYDMDVDFYRNSDFAGQVTQTHDNAGEASDAVIVANTPCFSSINPNLNNLNRKTEELLDFQPVHKPLAREQLFELGNKAHNNMSIAQDTEIHDINIVSSDANAKDNGDEENKNSHNEVEINSVPLKTVIKDKARRCSLGIFLPKLPNKRNCSVTGIDDLEQTPEDTTGFNPLETQPISSKDSNIGSLGAKLNLSPSQYINEEDFPVCPGEINSSDSISIETEENALIEMYQKEVSSENKVEKICSSQKRTWVQEEDDTHKEKKIRKSEIKPSATIQDQEKLKDGRITIREFFILLQVHILIQKPRQSNLPAKLKTFGIYLNKIKSCFTKMTKVFTHQGKVVLYSKLVQSAQNEREKLQIRIDEMDNILKKINSSLTEVERELEQLKAEEEKLQRNLSELEVQKEQTLAQVDFIQKQTNRTEELLDQLSLSEWDVIEWSDEQAIFTFVYDTIELIITFGEIVKDKAPPSSLLVHKLIFQYIEEQESWKKKCTTQHQVPKYFPSVQTEGYLCFSVMAMQMQLEANADTSVEEESFGPQPISRLEQCGINANDVKKLEEAGFHTVEAVAYAPKKELINIKGISEAKADKILAEAAKLVPMGFTTATEFHQRRSEIIQITTGSKELDKLLQGGIETGSITEMFGEFRTGKTQICHTLAVTCQLPIDRGGGEGKAMYIDTEGTFRPERLLAVAERYGLSGSDVLDNVAYARGFNTDHQTQLLYQASAMMVESRYALLIVDSATALYRTDYSGRGELSARQMHLARFLRMLLRLADEFGVAVVITNQVVAQVDGAAMFAADPKKPIGGNIIAHASTTRLYLRKGRGETRICKIYDSPCLPEAEAMFAINADGVGDAKD</sequence>
<dbReference type="GO" id="GO:0003690">
    <property type="term" value="F:double-stranded DNA binding"/>
    <property type="evidence" value="ECO:0007669"/>
    <property type="project" value="InterPro"/>
</dbReference>
<evidence type="ECO:0000313" key="19">
    <source>
        <dbReference type="EMBL" id="ELW48160.1"/>
    </source>
</evidence>
<dbReference type="InterPro" id="IPR020587">
    <property type="entry name" value="RecA_monomer-monomer_interface"/>
</dbReference>
<dbReference type="FunFam" id="1.10.150.20:FF:000029">
    <property type="entry name" value="DNA repair protein RAD51 homolog"/>
    <property type="match status" value="1"/>
</dbReference>
<dbReference type="SUPFAM" id="SSF47794">
    <property type="entry name" value="Rad51 N-terminal domain-like"/>
    <property type="match status" value="1"/>
</dbReference>
<dbReference type="Gene3D" id="3.40.50.300">
    <property type="entry name" value="P-loop containing nucleotide triphosphate hydrolases"/>
    <property type="match status" value="1"/>
</dbReference>
<comment type="subcellular location">
    <subcellularLocation>
        <location evidence="2">Chromosome</location>
    </subcellularLocation>
    <subcellularLocation>
        <location evidence="3">Cytoplasm</location>
    </subcellularLocation>
    <subcellularLocation>
        <location evidence="1">Nucleus</location>
    </subcellularLocation>
</comment>
<dbReference type="GO" id="GO:0005694">
    <property type="term" value="C:chromosome"/>
    <property type="evidence" value="ECO:0007669"/>
    <property type="project" value="UniProtKB-SubCell"/>
</dbReference>
<dbReference type="InterPro" id="IPR037388">
    <property type="entry name" value="Blinkin"/>
</dbReference>
<evidence type="ECO:0000256" key="13">
    <source>
        <dbReference type="ARBA" id="ARBA00045644"/>
    </source>
</evidence>
<comment type="function">
    <text evidence="13">Plays an important role in homologous strand exchange, a key step in DNA repair through homologous recombination (HR). Binds to single-stranded DNA in an ATP-dependent manner to form nucleoprotein filaments which are essential for the homology search and strand exchange. Catalyzes the recognition of homology and strand exchange between homologous DNA partners to form a joint molecule between a processed DNA break and the repair template. Recruited to resolve stalled replication forks during replication stress. Part of a PALB2-scaffolded HR complex containing BRCA2 and RAD51C and which is thought to play a role in DNA repair by HR. Plays a role in regulating mitochondrial DNA copy number under conditions of oxidative stress in the presence of RAD51C and XRCC3. Also involved in interstrand cross-link repair.</text>
</comment>
<feature type="compositionally biased region" description="Polar residues" evidence="16">
    <location>
        <begin position="952"/>
        <end position="971"/>
    </location>
</feature>
<dbReference type="InterPro" id="IPR020588">
    <property type="entry name" value="RecA_ATP-bd"/>
</dbReference>
<reference evidence="20" key="1">
    <citation type="submission" date="2012-07" db="EMBL/GenBank/DDBJ databases">
        <title>Genome of the Chinese tree shrew, a rising model animal genetically related to primates.</title>
        <authorList>
            <person name="Zhang G."/>
            <person name="Fan Y."/>
            <person name="Yao Y."/>
            <person name="Huang Z."/>
        </authorList>
    </citation>
    <scope>NUCLEOTIDE SEQUENCE [LARGE SCALE GENOMIC DNA]</scope>
</reference>
<organism evidence="19 20">
    <name type="scientific">Tupaia chinensis</name>
    <name type="common">Chinese tree shrew</name>
    <name type="synonym">Tupaia belangeri chinensis</name>
    <dbReference type="NCBI Taxonomy" id="246437"/>
    <lineage>
        <taxon>Eukaryota</taxon>
        <taxon>Metazoa</taxon>
        <taxon>Chordata</taxon>
        <taxon>Craniata</taxon>
        <taxon>Vertebrata</taxon>
        <taxon>Euteleostomi</taxon>
        <taxon>Mammalia</taxon>
        <taxon>Eutheria</taxon>
        <taxon>Euarchontoglires</taxon>
        <taxon>Scandentia</taxon>
        <taxon>Tupaiidae</taxon>
        <taxon>Tupaia</taxon>
    </lineage>
</organism>
<dbReference type="SUPFAM" id="SSF52540">
    <property type="entry name" value="P-loop containing nucleoside triphosphate hydrolases"/>
    <property type="match status" value="1"/>
</dbReference>
<dbReference type="GO" id="GO:0003697">
    <property type="term" value="F:single-stranded DNA binding"/>
    <property type="evidence" value="ECO:0007669"/>
    <property type="project" value="InterPro"/>
</dbReference>
<dbReference type="InParanoid" id="L9JC43"/>
<dbReference type="InterPro" id="IPR003593">
    <property type="entry name" value="AAA+_ATPase"/>
</dbReference>
<proteinExistence type="inferred from homology"/>
<feature type="region of interest" description="Disordered" evidence="16">
    <location>
        <begin position="946"/>
        <end position="971"/>
    </location>
</feature>
<dbReference type="GO" id="GO:1990426">
    <property type="term" value="P:mitotic recombination-dependent replication fork processing"/>
    <property type="evidence" value="ECO:0007669"/>
    <property type="project" value="InterPro"/>
</dbReference>
<protein>
    <recommendedName>
        <fullName evidence="5">DNA repair protein RAD51 homolog 1</fullName>
    </recommendedName>
</protein>
<keyword evidence="12" id="KW-0539">Nucleus</keyword>
<keyword evidence="9 14" id="KW-0067">ATP-binding</keyword>
<dbReference type="STRING" id="246437.L9JC43"/>
<dbReference type="eggNOG" id="KOG1433">
    <property type="taxonomic scope" value="Eukaryota"/>
</dbReference>
<dbReference type="InterPro" id="IPR043651">
    <property type="entry name" value="KNL1_MELT_rpt"/>
</dbReference>
<dbReference type="GO" id="GO:0005737">
    <property type="term" value="C:cytoplasm"/>
    <property type="evidence" value="ECO:0007669"/>
    <property type="project" value="UniProtKB-SubCell"/>
</dbReference>
<dbReference type="PROSITE" id="PS50163">
    <property type="entry name" value="RECA_3"/>
    <property type="match status" value="1"/>
</dbReference>
<dbReference type="GO" id="GO:0000150">
    <property type="term" value="F:DNA strand exchange activity"/>
    <property type="evidence" value="ECO:0007669"/>
    <property type="project" value="InterPro"/>
</dbReference>
<dbReference type="NCBIfam" id="TIGR02239">
    <property type="entry name" value="recomb_RAD51"/>
    <property type="match status" value="1"/>
</dbReference>
<keyword evidence="15" id="KW-0175">Coiled coil</keyword>
<dbReference type="Pfam" id="PF08423">
    <property type="entry name" value="Rad51"/>
    <property type="match status" value="1"/>
</dbReference>
<evidence type="ECO:0000259" key="17">
    <source>
        <dbReference type="PROSITE" id="PS50162"/>
    </source>
</evidence>
<dbReference type="GO" id="GO:0051301">
    <property type="term" value="P:cell division"/>
    <property type="evidence" value="ECO:0007669"/>
    <property type="project" value="InterPro"/>
</dbReference>
<name>L9JC43_TUPCH</name>
<evidence type="ECO:0000256" key="11">
    <source>
        <dbReference type="ARBA" id="ARBA00023172"/>
    </source>
</evidence>
<dbReference type="InterPro" id="IPR027417">
    <property type="entry name" value="P-loop_NTPase"/>
</dbReference>
<keyword evidence="8 14" id="KW-0547">Nucleotide-binding</keyword>
<dbReference type="SMART" id="SM00382">
    <property type="entry name" value="AAA"/>
    <property type="match status" value="1"/>
</dbReference>
<evidence type="ECO:0000256" key="1">
    <source>
        <dbReference type="ARBA" id="ARBA00004123"/>
    </source>
</evidence>
<dbReference type="Pfam" id="PF14520">
    <property type="entry name" value="HHH_5"/>
    <property type="match status" value="1"/>
</dbReference>
<comment type="similarity">
    <text evidence="4">Belongs to the RecA family. RAD51 subfamily.</text>
</comment>
<evidence type="ECO:0000256" key="14">
    <source>
        <dbReference type="RuleBase" id="RU003422"/>
    </source>
</evidence>
<feature type="region of interest" description="Disordered" evidence="16">
    <location>
        <begin position="744"/>
        <end position="763"/>
    </location>
</feature>
<evidence type="ECO:0000256" key="6">
    <source>
        <dbReference type="ARBA" id="ARBA00022454"/>
    </source>
</evidence>
<keyword evidence="7" id="KW-0963">Cytoplasm</keyword>
<evidence type="ECO:0000256" key="8">
    <source>
        <dbReference type="ARBA" id="ARBA00022741"/>
    </source>
</evidence>
<evidence type="ECO:0000256" key="2">
    <source>
        <dbReference type="ARBA" id="ARBA00004286"/>
    </source>
</evidence>
<dbReference type="GO" id="GO:0008608">
    <property type="term" value="P:attachment of spindle microtubules to kinetochore"/>
    <property type="evidence" value="ECO:0007669"/>
    <property type="project" value="InterPro"/>
</dbReference>
<feature type="domain" description="RecA family profile 1" evidence="17">
    <location>
        <begin position="1399"/>
        <end position="1570"/>
    </location>
</feature>
<feature type="domain" description="RecA family profile 2" evidence="18">
    <location>
        <begin position="1577"/>
        <end position="1640"/>
    </location>
</feature>
<evidence type="ECO:0000256" key="16">
    <source>
        <dbReference type="SAM" id="MobiDB-lite"/>
    </source>
</evidence>
<dbReference type="GO" id="GO:0005634">
    <property type="term" value="C:nucleus"/>
    <property type="evidence" value="ECO:0007669"/>
    <property type="project" value="UniProtKB-SubCell"/>
</dbReference>
<keyword evidence="6" id="KW-0158">Chromosome</keyword>
<dbReference type="PROSITE" id="PS50162">
    <property type="entry name" value="RECA_2"/>
    <property type="match status" value="1"/>
</dbReference>
<feature type="region of interest" description="Disordered" evidence="16">
    <location>
        <begin position="148"/>
        <end position="178"/>
    </location>
</feature>
<keyword evidence="10" id="KW-0238">DNA-binding</keyword>
<dbReference type="PANTHER" id="PTHR16520">
    <property type="entry name" value="KINETOCHORE SCAFFOLD 1"/>
    <property type="match status" value="1"/>
</dbReference>
<dbReference type="Pfam" id="PF18210">
    <property type="entry name" value="Knl1_RWD_C"/>
    <property type="match status" value="1"/>
</dbReference>
<evidence type="ECO:0000256" key="5">
    <source>
        <dbReference type="ARBA" id="ARBA00020046"/>
    </source>
</evidence>
<dbReference type="CDD" id="cd19513">
    <property type="entry name" value="Rad51"/>
    <property type="match status" value="1"/>
</dbReference>
<dbReference type="GO" id="GO:0000724">
    <property type="term" value="P:double-strand break repair via homologous recombination"/>
    <property type="evidence" value="ECO:0007669"/>
    <property type="project" value="InterPro"/>
</dbReference>
<evidence type="ECO:0000256" key="15">
    <source>
        <dbReference type="SAM" id="Coils"/>
    </source>
</evidence>
<evidence type="ECO:0000256" key="3">
    <source>
        <dbReference type="ARBA" id="ARBA00004496"/>
    </source>
</evidence>
<dbReference type="Pfam" id="PF19221">
    <property type="entry name" value="MELT"/>
    <property type="match status" value="4"/>
</dbReference>
<evidence type="ECO:0000259" key="18">
    <source>
        <dbReference type="PROSITE" id="PS50163"/>
    </source>
</evidence>